<feature type="binding site" evidence="8 10">
    <location>
        <position position="87"/>
    </location>
    <ligand>
        <name>substrate</name>
    </ligand>
</feature>
<dbReference type="PANTHER" id="PTHR21272:SF3">
    <property type="entry name" value="CATABOLIC 3-DEHYDROQUINASE"/>
    <property type="match status" value="1"/>
</dbReference>
<evidence type="ECO:0000256" key="1">
    <source>
        <dbReference type="ARBA" id="ARBA00001864"/>
    </source>
</evidence>
<dbReference type="EMBL" id="FOJN01000007">
    <property type="protein sequence ID" value="SFA52289.1"/>
    <property type="molecule type" value="Genomic_DNA"/>
</dbReference>
<evidence type="ECO:0000313" key="12">
    <source>
        <dbReference type="EMBL" id="SFA52289.1"/>
    </source>
</evidence>
<evidence type="ECO:0000256" key="5">
    <source>
        <dbReference type="ARBA" id="ARBA00012060"/>
    </source>
</evidence>
<evidence type="ECO:0000256" key="6">
    <source>
        <dbReference type="ARBA" id="ARBA00023141"/>
    </source>
</evidence>
<dbReference type="GO" id="GO:0008652">
    <property type="term" value="P:amino acid biosynthetic process"/>
    <property type="evidence" value="ECO:0007669"/>
    <property type="project" value="UniProtKB-KW"/>
</dbReference>
<dbReference type="PIRSF" id="PIRSF001399">
    <property type="entry name" value="DHquinase_II"/>
    <property type="match status" value="1"/>
</dbReference>
<comment type="pathway">
    <text evidence="2 8">Metabolic intermediate biosynthesis; chorismate biosynthesis; chorismate from D-erythrose 4-phosphate and phosphoenolpyruvate: step 3/7.</text>
</comment>
<dbReference type="NCBIfam" id="NF003805">
    <property type="entry name" value="PRK05395.1-2"/>
    <property type="match status" value="1"/>
</dbReference>
<dbReference type="OrthoDB" id="9790793at2"/>
<evidence type="ECO:0000256" key="3">
    <source>
        <dbReference type="ARBA" id="ARBA00011037"/>
    </source>
</evidence>
<dbReference type="InterPro" id="IPR018509">
    <property type="entry name" value="DHquinase_II_CS"/>
</dbReference>
<accession>A0A1I0TKJ4</accession>
<dbReference type="EC" id="4.2.1.10" evidence="5 8"/>
<keyword evidence="6 8" id="KW-0057">Aromatic amino acid biosynthesis</keyword>
<dbReference type="AlphaFoldDB" id="A0A1I0TKJ4"/>
<protein>
    <recommendedName>
        <fullName evidence="5 8">3-dehydroquinate dehydratase</fullName>
        <shortName evidence="8">3-dehydroquinase</shortName>
        <ecNumber evidence="5 8">4.2.1.10</ecNumber>
    </recommendedName>
    <alternativeName>
        <fullName evidence="8">Type II DHQase</fullName>
    </alternativeName>
</protein>
<dbReference type="PROSITE" id="PS01029">
    <property type="entry name" value="DEHYDROQUINASE_II"/>
    <property type="match status" value="1"/>
</dbReference>
<dbReference type="RefSeq" id="WP_068360780.1">
    <property type="nucleotide sequence ID" value="NZ_FOJN01000007.1"/>
</dbReference>
<dbReference type="CDD" id="cd00466">
    <property type="entry name" value="DHQase_II"/>
    <property type="match status" value="1"/>
</dbReference>
<dbReference type="HAMAP" id="MF_00169">
    <property type="entry name" value="AroQ"/>
    <property type="match status" value="1"/>
</dbReference>
<dbReference type="GO" id="GO:0003855">
    <property type="term" value="F:3-dehydroquinate dehydratase activity"/>
    <property type="evidence" value="ECO:0007669"/>
    <property type="project" value="UniProtKB-UniRule"/>
</dbReference>
<proteinExistence type="inferred from homology"/>
<dbReference type="GeneID" id="85486048"/>
<dbReference type="PANTHER" id="PTHR21272">
    <property type="entry name" value="CATABOLIC 3-DEHYDROQUINASE"/>
    <property type="match status" value="1"/>
</dbReference>
<feature type="active site" description="Proton acceptor" evidence="8 9">
    <location>
        <position position="30"/>
    </location>
</feature>
<feature type="binding site" evidence="8 10">
    <location>
        <position position="94"/>
    </location>
    <ligand>
        <name>substrate</name>
    </ligand>
</feature>
<sequence length="161" mass="17243">MTDGARLPRTILVLNGPNLNMLGTRQPEVYGSDTLADVVTLCRRTAEPHGVVVESAQSNHEGELIDWIHGARGTAGGIVINPGGLTHTSVALRDALVIPEVPVIEVHISNVHAREEFRHHSFVSPIATSVIAGCGIRGYAYAVEELCRHLHTGERPHGDAA</sequence>
<comment type="catalytic activity">
    <reaction evidence="1 8">
        <text>3-dehydroquinate = 3-dehydroshikimate + H2O</text>
        <dbReference type="Rhea" id="RHEA:21096"/>
        <dbReference type="ChEBI" id="CHEBI:15377"/>
        <dbReference type="ChEBI" id="CHEBI:16630"/>
        <dbReference type="ChEBI" id="CHEBI:32364"/>
        <dbReference type="EC" id="4.2.1.10"/>
    </reaction>
</comment>
<dbReference type="GO" id="GO:0009423">
    <property type="term" value="P:chorismate biosynthetic process"/>
    <property type="evidence" value="ECO:0007669"/>
    <property type="project" value="UniProtKB-UniRule"/>
</dbReference>
<comment type="function">
    <text evidence="8">Catalyzes a trans-dehydration via an enolate intermediate.</text>
</comment>
<keyword evidence="8" id="KW-0028">Amino-acid biosynthesis</keyword>
<feature type="active site" description="Proton donor" evidence="8 9">
    <location>
        <position position="107"/>
    </location>
</feature>
<evidence type="ECO:0000256" key="8">
    <source>
        <dbReference type="HAMAP-Rule" id="MF_00169"/>
    </source>
</evidence>
<evidence type="ECO:0000256" key="4">
    <source>
        <dbReference type="ARBA" id="ARBA00011193"/>
    </source>
</evidence>
<evidence type="ECO:0000256" key="2">
    <source>
        <dbReference type="ARBA" id="ARBA00004902"/>
    </source>
</evidence>
<evidence type="ECO:0000256" key="10">
    <source>
        <dbReference type="PIRSR" id="PIRSR001399-2"/>
    </source>
</evidence>
<dbReference type="SUPFAM" id="SSF52304">
    <property type="entry name" value="Type II 3-dehydroquinate dehydratase"/>
    <property type="match status" value="1"/>
</dbReference>
<dbReference type="NCBIfam" id="NF003806">
    <property type="entry name" value="PRK05395.1-3"/>
    <property type="match status" value="1"/>
</dbReference>
<evidence type="ECO:0000256" key="7">
    <source>
        <dbReference type="ARBA" id="ARBA00023239"/>
    </source>
</evidence>
<evidence type="ECO:0000313" key="13">
    <source>
        <dbReference type="Proteomes" id="UP000182054"/>
    </source>
</evidence>
<dbReference type="Pfam" id="PF01220">
    <property type="entry name" value="DHquinase_II"/>
    <property type="match status" value="1"/>
</dbReference>
<dbReference type="InterPro" id="IPR036441">
    <property type="entry name" value="DHquinase_II_sf"/>
</dbReference>
<reference evidence="12 13" key="1">
    <citation type="submission" date="2016-10" db="EMBL/GenBank/DDBJ databases">
        <authorList>
            <person name="de Groot N.N."/>
        </authorList>
    </citation>
    <scope>NUCLEOTIDE SEQUENCE [LARGE SCALE GENOMIC DNA]</scope>
    <source>
        <strain evidence="12 13">DSM 44908</strain>
    </source>
</reference>
<organism evidence="12 13">
    <name type="scientific">Rhodococcoides kroppenstedtii</name>
    <dbReference type="NCBI Taxonomy" id="293050"/>
    <lineage>
        <taxon>Bacteria</taxon>
        <taxon>Bacillati</taxon>
        <taxon>Actinomycetota</taxon>
        <taxon>Actinomycetes</taxon>
        <taxon>Mycobacteriales</taxon>
        <taxon>Nocardiaceae</taxon>
        <taxon>Rhodococcoides</taxon>
    </lineage>
</organism>
<comment type="similarity">
    <text evidence="3 8">Belongs to the type-II 3-dehydroquinase family.</text>
</comment>
<dbReference type="Gene3D" id="3.40.50.9100">
    <property type="entry name" value="Dehydroquinase, class II"/>
    <property type="match status" value="1"/>
</dbReference>
<feature type="binding site" evidence="8 10">
    <location>
        <begin position="108"/>
        <end position="109"/>
    </location>
    <ligand>
        <name>substrate</name>
    </ligand>
</feature>
<dbReference type="GO" id="GO:0009073">
    <property type="term" value="P:aromatic amino acid family biosynthetic process"/>
    <property type="evidence" value="ECO:0007669"/>
    <property type="project" value="UniProtKB-KW"/>
</dbReference>
<feature type="binding site" evidence="8 10">
    <location>
        <position position="118"/>
    </location>
    <ligand>
        <name>substrate</name>
    </ligand>
</feature>
<keyword evidence="7 8" id="KW-0456">Lyase</keyword>
<dbReference type="NCBIfam" id="TIGR01088">
    <property type="entry name" value="aroQ"/>
    <property type="match status" value="1"/>
</dbReference>
<dbReference type="Proteomes" id="UP000182054">
    <property type="component" value="Unassembled WGS sequence"/>
</dbReference>
<feature type="binding site" evidence="8 10">
    <location>
        <position position="81"/>
    </location>
    <ligand>
        <name>substrate</name>
    </ligand>
</feature>
<dbReference type="GO" id="GO:0019631">
    <property type="term" value="P:quinate catabolic process"/>
    <property type="evidence" value="ECO:0007669"/>
    <property type="project" value="TreeGrafter"/>
</dbReference>
<dbReference type="NCBIfam" id="NF003807">
    <property type="entry name" value="PRK05395.1-4"/>
    <property type="match status" value="1"/>
</dbReference>
<comment type="subunit">
    <text evidence="4 8">Homododecamer.</text>
</comment>
<name>A0A1I0TKJ4_9NOCA</name>
<dbReference type="UniPathway" id="UPA00053">
    <property type="reaction ID" value="UER00086"/>
</dbReference>
<feature type="site" description="Transition state stabilizer" evidence="8 11">
    <location>
        <position position="25"/>
    </location>
</feature>
<evidence type="ECO:0000256" key="9">
    <source>
        <dbReference type="PIRSR" id="PIRSR001399-1"/>
    </source>
</evidence>
<dbReference type="InterPro" id="IPR001874">
    <property type="entry name" value="DHquinase_II"/>
</dbReference>
<evidence type="ECO:0000256" key="11">
    <source>
        <dbReference type="PIRSR" id="PIRSR001399-3"/>
    </source>
</evidence>
<gene>
    <name evidence="8" type="primary">aroQ</name>
    <name evidence="12" type="ORF">SAMN05444374_107125</name>
</gene>